<keyword evidence="1" id="KW-0560">Oxidoreductase</keyword>
<dbReference type="RefSeq" id="WP_290264906.1">
    <property type="nucleotide sequence ID" value="NZ_JAUFQG010000006.1"/>
</dbReference>
<keyword evidence="2" id="KW-0520">NAD</keyword>
<dbReference type="InterPro" id="IPR029753">
    <property type="entry name" value="D-isomer_DH_CS"/>
</dbReference>
<dbReference type="InterPro" id="IPR036291">
    <property type="entry name" value="NAD(P)-bd_dom_sf"/>
</dbReference>
<evidence type="ECO:0000313" key="5">
    <source>
        <dbReference type="Proteomes" id="UP001595840"/>
    </source>
</evidence>
<accession>A0ABV8V7C2</accession>
<dbReference type="InterPro" id="IPR006140">
    <property type="entry name" value="D-isomer_DH_NAD-bd"/>
</dbReference>
<evidence type="ECO:0000259" key="3">
    <source>
        <dbReference type="Pfam" id="PF02826"/>
    </source>
</evidence>
<reference evidence="5" key="1">
    <citation type="journal article" date="2019" name="Int. J. Syst. Evol. Microbiol.">
        <title>The Global Catalogue of Microorganisms (GCM) 10K type strain sequencing project: providing services to taxonomists for standard genome sequencing and annotation.</title>
        <authorList>
            <consortium name="The Broad Institute Genomics Platform"/>
            <consortium name="The Broad Institute Genome Sequencing Center for Infectious Disease"/>
            <person name="Wu L."/>
            <person name="Ma J."/>
        </authorList>
    </citation>
    <scope>NUCLEOTIDE SEQUENCE [LARGE SCALE GENOMIC DNA]</scope>
    <source>
        <strain evidence="5">CECT 8570</strain>
    </source>
</reference>
<evidence type="ECO:0000256" key="2">
    <source>
        <dbReference type="ARBA" id="ARBA00023027"/>
    </source>
</evidence>
<dbReference type="PROSITE" id="PS00671">
    <property type="entry name" value="D_2_HYDROXYACID_DH_3"/>
    <property type="match status" value="1"/>
</dbReference>
<proteinExistence type="predicted"/>
<keyword evidence="5" id="KW-1185">Reference proteome</keyword>
<dbReference type="PANTHER" id="PTHR43333:SF1">
    <property type="entry name" value="D-ISOMER SPECIFIC 2-HYDROXYACID DEHYDROGENASE NAD-BINDING DOMAIN-CONTAINING PROTEIN"/>
    <property type="match status" value="1"/>
</dbReference>
<evidence type="ECO:0000313" key="4">
    <source>
        <dbReference type="EMBL" id="MFC4362934.1"/>
    </source>
</evidence>
<dbReference type="EMBL" id="JBHSCX010000013">
    <property type="protein sequence ID" value="MFC4362934.1"/>
    <property type="molecule type" value="Genomic_DNA"/>
</dbReference>
<dbReference type="SUPFAM" id="SSF52283">
    <property type="entry name" value="Formate/glycerate dehydrogenase catalytic domain-like"/>
    <property type="match status" value="1"/>
</dbReference>
<dbReference type="Proteomes" id="UP001595840">
    <property type="component" value="Unassembled WGS sequence"/>
</dbReference>
<dbReference type="PANTHER" id="PTHR43333">
    <property type="entry name" value="2-HACID_DH_C DOMAIN-CONTAINING PROTEIN"/>
    <property type="match status" value="1"/>
</dbReference>
<organism evidence="4 5">
    <name type="scientific">Simiduia curdlanivorans</name>
    <dbReference type="NCBI Taxonomy" id="1492769"/>
    <lineage>
        <taxon>Bacteria</taxon>
        <taxon>Pseudomonadati</taxon>
        <taxon>Pseudomonadota</taxon>
        <taxon>Gammaproteobacteria</taxon>
        <taxon>Cellvibrionales</taxon>
        <taxon>Cellvibrionaceae</taxon>
        <taxon>Simiduia</taxon>
    </lineage>
</organism>
<comment type="caution">
    <text evidence="4">The sequence shown here is derived from an EMBL/GenBank/DDBJ whole genome shotgun (WGS) entry which is preliminary data.</text>
</comment>
<dbReference type="SUPFAM" id="SSF51735">
    <property type="entry name" value="NAD(P)-binding Rossmann-fold domains"/>
    <property type="match status" value="1"/>
</dbReference>
<protein>
    <submittedName>
        <fullName evidence="4">D-2-hydroxyacid dehydrogenase</fullName>
    </submittedName>
</protein>
<feature type="domain" description="D-isomer specific 2-hydroxyacid dehydrogenase NAD-binding" evidence="3">
    <location>
        <begin position="111"/>
        <end position="284"/>
    </location>
</feature>
<evidence type="ECO:0000256" key="1">
    <source>
        <dbReference type="ARBA" id="ARBA00023002"/>
    </source>
</evidence>
<sequence>MTDDLTCVIAAENAAAIAQCLPRYFMTADAPPPHFVVLEDQRALADVIDQADILLAQPAWAAPVLQRAKKLRWLQSTFAGVEPLVDSACRKDYQLTGVKNIFGPLISEYVFAAVLAHSRHSAYYRRCQSEKNWQPLPYRALSKQTMAILGTGSIGVHLAQTATHFGLSVIGVNRTGKSVAGIDKVVALSALENQLTEADIVVLTLPSTPATQQLVDKQFLAKLKKSALFINVGRGSLVNEQDLLAALIAGELAAAVLDVFASEPLPENHPLWLAPNLTITPHNAAVTFAEDIAAIFAKNFQRFSRGQALDYPIDFARGY</sequence>
<name>A0ABV8V7C2_9GAMM</name>
<gene>
    <name evidence="4" type="ORF">ACFOX3_11525</name>
</gene>
<dbReference type="CDD" id="cd05300">
    <property type="entry name" value="2-Hacid_dh_1"/>
    <property type="match status" value="1"/>
</dbReference>
<dbReference type="Gene3D" id="3.40.50.720">
    <property type="entry name" value="NAD(P)-binding Rossmann-like Domain"/>
    <property type="match status" value="2"/>
</dbReference>
<dbReference type="Pfam" id="PF02826">
    <property type="entry name" value="2-Hacid_dh_C"/>
    <property type="match status" value="1"/>
</dbReference>